<proteinExistence type="predicted"/>
<gene>
    <name evidence="1" type="ORF">Mal4_27740</name>
</gene>
<dbReference type="AlphaFoldDB" id="A0A517Z7J9"/>
<organism evidence="1 2">
    <name type="scientific">Maioricimonas rarisocia</name>
    <dbReference type="NCBI Taxonomy" id="2528026"/>
    <lineage>
        <taxon>Bacteria</taxon>
        <taxon>Pseudomonadati</taxon>
        <taxon>Planctomycetota</taxon>
        <taxon>Planctomycetia</taxon>
        <taxon>Planctomycetales</taxon>
        <taxon>Planctomycetaceae</taxon>
        <taxon>Maioricimonas</taxon>
    </lineage>
</organism>
<keyword evidence="2" id="KW-1185">Reference proteome</keyword>
<evidence type="ECO:0000313" key="1">
    <source>
        <dbReference type="EMBL" id="QDU38447.1"/>
    </source>
</evidence>
<name>A0A517Z7J9_9PLAN</name>
<sequence>MPRPSQKLSRQLYGRWYTVQTAKWSAPKTSLNFRPAAKLDSLAALTSI</sequence>
<evidence type="ECO:0000313" key="2">
    <source>
        <dbReference type="Proteomes" id="UP000320496"/>
    </source>
</evidence>
<dbReference type="KEGG" id="mri:Mal4_27740"/>
<accession>A0A517Z7J9</accession>
<reference evidence="1 2" key="1">
    <citation type="submission" date="2019-02" db="EMBL/GenBank/DDBJ databases">
        <title>Deep-cultivation of Planctomycetes and their phenomic and genomic characterization uncovers novel biology.</title>
        <authorList>
            <person name="Wiegand S."/>
            <person name="Jogler M."/>
            <person name="Boedeker C."/>
            <person name="Pinto D."/>
            <person name="Vollmers J."/>
            <person name="Rivas-Marin E."/>
            <person name="Kohn T."/>
            <person name="Peeters S.H."/>
            <person name="Heuer A."/>
            <person name="Rast P."/>
            <person name="Oberbeckmann S."/>
            <person name="Bunk B."/>
            <person name="Jeske O."/>
            <person name="Meyerdierks A."/>
            <person name="Storesund J.E."/>
            <person name="Kallscheuer N."/>
            <person name="Luecker S."/>
            <person name="Lage O.M."/>
            <person name="Pohl T."/>
            <person name="Merkel B.J."/>
            <person name="Hornburger P."/>
            <person name="Mueller R.-W."/>
            <person name="Bruemmer F."/>
            <person name="Labrenz M."/>
            <person name="Spormann A.M."/>
            <person name="Op den Camp H."/>
            <person name="Overmann J."/>
            <person name="Amann R."/>
            <person name="Jetten M.S.M."/>
            <person name="Mascher T."/>
            <person name="Medema M.H."/>
            <person name="Devos D.P."/>
            <person name="Kaster A.-K."/>
            <person name="Ovreas L."/>
            <person name="Rohde M."/>
            <person name="Galperin M.Y."/>
            <person name="Jogler C."/>
        </authorList>
    </citation>
    <scope>NUCLEOTIDE SEQUENCE [LARGE SCALE GENOMIC DNA]</scope>
    <source>
        <strain evidence="1 2">Mal4</strain>
    </source>
</reference>
<dbReference type="Proteomes" id="UP000320496">
    <property type="component" value="Chromosome"/>
</dbReference>
<protein>
    <submittedName>
        <fullName evidence="1">Uncharacterized protein</fullName>
    </submittedName>
</protein>
<dbReference type="EMBL" id="CP036275">
    <property type="protein sequence ID" value="QDU38447.1"/>
    <property type="molecule type" value="Genomic_DNA"/>
</dbReference>